<gene>
    <name evidence="1" type="ORF">VF08_08060</name>
</gene>
<dbReference type="AlphaFoldDB" id="A0A9Q5ZE78"/>
<comment type="caution">
    <text evidence="1">The sequence shown here is derived from an EMBL/GenBank/DDBJ whole genome shotgun (WGS) entry which is preliminary data.</text>
</comment>
<evidence type="ECO:0000313" key="2">
    <source>
        <dbReference type="Proteomes" id="UP000222310"/>
    </source>
</evidence>
<protein>
    <submittedName>
        <fullName evidence="1">Uncharacterized protein</fullName>
    </submittedName>
</protein>
<dbReference type="EMBL" id="LAHD01000016">
    <property type="protein sequence ID" value="PHK05324.1"/>
    <property type="molecule type" value="Genomic_DNA"/>
</dbReference>
<reference evidence="1 2" key="1">
    <citation type="submission" date="2015-02" db="EMBL/GenBank/DDBJ databases">
        <title>Nostoc linckia genome annotation.</title>
        <authorList>
            <person name="Zhou Z."/>
        </authorList>
    </citation>
    <scope>NUCLEOTIDE SEQUENCE [LARGE SCALE GENOMIC DNA]</scope>
    <source>
        <strain evidence="2">z8</strain>
    </source>
</reference>
<evidence type="ECO:0000313" key="1">
    <source>
        <dbReference type="EMBL" id="PHK05324.1"/>
    </source>
</evidence>
<organism evidence="1 2">
    <name type="scientific">Nostoc linckia z8</name>
    <dbReference type="NCBI Taxonomy" id="1628746"/>
    <lineage>
        <taxon>Bacteria</taxon>
        <taxon>Bacillati</taxon>
        <taxon>Cyanobacteriota</taxon>
        <taxon>Cyanophyceae</taxon>
        <taxon>Nostocales</taxon>
        <taxon>Nostocaceae</taxon>
        <taxon>Nostoc</taxon>
    </lineage>
</organism>
<accession>A0A9Q5ZE78</accession>
<proteinExistence type="predicted"/>
<sequence>MKSINQQINRLKWTVAQEATYLNKTFKAQSTANLSNNQLSSFLGYLKSQEPTIAAVEVAPLTPPPLDRTLLNAEIESVMKRKAISTDKARAILQELFNARGRQQLSDKQLQEFLEYLRSSPVAAN</sequence>
<dbReference type="GeneID" id="57095952"/>
<dbReference type="RefSeq" id="WP_099068908.1">
    <property type="nucleotide sequence ID" value="NZ_LAHD01000016.1"/>
</dbReference>
<dbReference type="Proteomes" id="UP000222310">
    <property type="component" value="Unassembled WGS sequence"/>
</dbReference>
<name>A0A9Q5ZE78_NOSLI</name>